<dbReference type="Pfam" id="PF08387">
    <property type="entry name" value="FBD"/>
    <property type="match status" value="1"/>
</dbReference>
<dbReference type="RefSeq" id="XP_048330381.2">
    <property type="nucleotide sequence ID" value="XM_048474424.2"/>
</dbReference>
<accession>A0ABM3IKJ4</accession>
<evidence type="ECO:0000313" key="4">
    <source>
        <dbReference type="RefSeq" id="XP_048330381.2"/>
    </source>
</evidence>
<dbReference type="InterPro" id="IPR001810">
    <property type="entry name" value="F-box_dom"/>
</dbReference>
<dbReference type="RefSeq" id="XP_060670747.1">
    <property type="nucleotide sequence ID" value="XM_060814764.1"/>
</dbReference>
<protein>
    <submittedName>
        <fullName evidence="3 4">F-box/FBD/LRR-repeat protein At3g26920</fullName>
    </submittedName>
</protein>
<name>A0ABM3IKJ4_ZIZJJ</name>
<evidence type="ECO:0000313" key="5">
    <source>
        <dbReference type="RefSeq" id="XP_060670747.1"/>
    </source>
</evidence>
<organism evidence="2 4">
    <name type="scientific">Ziziphus jujuba</name>
    <name type="common">Chinese jujube</name>
    <name type="synonym">Ziziphus sativa</name>
    <dbReference type="NCBI Taxonomy" id="326968"/>
    <lineage>
        <taxon>Eukaryota</taxon>
        <taxon>Viridiplantae</taxon>
        <taxon>Streptophyta</taxon>
        <taxon>Embryophyta</taxon>
        <taxon>Tracheophyta</taxon>
        <taxon>Spermatophyta</taxon>
        <taxon>Magnoliopsida</taxon>
        <taxon>eudicotyledons</taxon>
        <taxon>Gunneridae</taxon>
        <taxon>Pentapetalae</taxon>
        <taxon>rosids</taxon>
        <taxon>fabids</taxon>
        <taxon>Rosales</taxon>
        <taxon>Rhamnaceae</taxon>
        <taxon>Paliureae</taxon>
        <taxon>Ziziphus</taxon>
    </lineage>
</organism>
<gene>
    <name evidence="3 4 5" type="primary">LOC112491836</name>
</gene>
<dbReference type="Gene3D" id="1.20.1280.50">
    <property type="match status" value="1"/>
</dbReference>
<evidence type="ECO:0000313" key="3">
    <source>
        <dbReference type="RefSeq" id="XP_048330378.2"/>
    </source>
</evidence>
<dbReference type="Proteomes" id="UP001652623">
    <property type="component" value="Chromosome 2"/>
</dbReference>
<dbReference type="PANTHER" id="PTHR31900">
    <property type="entry name" value="F-BOX/RNI SUPERFAMILY PROTEIN-RELATED"/>
    <property type="match status" value="1"/>
</dbReference>
<evidence type="ECO:0000313" key="2">
    <source>
        <dbReference type="Proteomes" id="UP001652623"/>
    </source>
</evidence>
<dbReference type="SUPFAM" id="SSF81383">
    <property type="entry name" value="F-box domain"/>
    <property type="match status" value="1"/>
</dbReference>
<evidence type="ECO:0000259" key="1">
    <source>
        <dbReference type="SMART" id="SM00579"/>
    </source>
</evidence>
<dbReference type="PANTHER" id="PTHR31900:SF30">
    <property type="entry name" value="SUPERFAMILY PROTEIN, PUTATIVE-RELATED"/>
    <property type="match status" value="1"/>
</dbReference>
<feature type="domain" description="FBD" evidence="1">
    <location>
        <begin position="378"/>
        <end position="456"/>
    </location>
</feature>
<reference evidence="2 3" key="1">
    <citation type="submission" date="2025-05" db="UniProtKB">
        <authorList>
            <consortium name="RefSeq"/>
        </authorList>
    </citation>
    <scope>NUCLEOTIDE SEQUENCE [LARGE SCALE GENOMIC DNA]</scope>
    <source>
        <tissue evidence="3 4">Seedling</tissue>
    </source>
</reference>
<dbReference type="InterPro" id="IPR050232">
    <property type="entry name" value="FBL13/AtMIF1-like"/>
</dbReference>
<dbReference type="Pfam" id="PF00646">
    <property type="entry name" value="F-box"/>
    <property type="match status" value="1"/>
</dbReference>
<dbReference type="InterPro" id="IPR036047">
    <property type="entry name" value="F-box-like_dom_sf"/>
</dbReference>
<keyword evidence="2" id="KW-1185">Reference proteome</keyword>
<dbReference type="SMART" id="SM00579">
    <property type="entry name" value="FBD"/>
    <property type="match status" value="1"/>
</dbReference>
<proteinExistence type="predicted"/>
<sequence length="459" mass="52132">MEKQSKSRKIDFFRRLPDFISHRILSFLGFKDIARFSTLSTKCRELCLTLPVLTIELGNASGKELYKFNAFSHSFTSLNNEADVHQFKAEKYGQTLGGDHHIGNWILEATKSNVENIILRFNKFKIFSLPSGLSNSACLRDLEVRMNPQGLLNLPTTSFVGLEKLKLRDVRVSTNFDEWISSCKSLKMVHLHAVTCVNTLNLSSLSLEDLILKDMLVGSPNFNIKVSAERLRNLRIVWLYAPQPSQSLTLHAPKLEQFSWGGLVSHYSCEGNLESLSKSNISIDFNDERVALGIIGQVFQSIYRVSSISICDYSIKEISSPELLPEFSNLHSLTLKCTNSSIEIPSAISLLNLMPHLNSLKINGCHPSEKMEKSFSSEYWESQNLKFVHSLNEVDMHISGEHNEIELIKYLLKNAKSLKMLTIRFNTRILPCERSEISKKIRQFQVASSSSAIYFFIDH</sequence>
<dbReference type="InterPro" id="IPR032675">
    <property type="entry name" value="LRR_dom_sf"/>
</dbReference>
<dbReference type="GeneID" id="112491836"/>
<dbReference type="Gene3D" id="3.80.10.10">
    <property type="entry name" value="Ribonuclease Inhibitor"/>
    <property type="match status" value="1"/>
</dbReference>
<dbReference type="SUPFAM" id="SSF52047">
    <property type="entry name" value="RNI-like"/>
    <property type="match status" value="1"/>
</dbReference>
<dbReference type="InterPro" id="IPR006566">
    <property type="entry name" value="FBD"/>
</dbReference>
<dbReference type="RefSeq" id="XP_048330378.2">
    <property type="nucleotide sequence ID" value="XM_048474421.2"/>
</dbReference>